<dbReference type="InterPro" id="IPR036390">
    <property type="entry name" value="WH_DNA-bd_sf"/>
</dbReference>
<dbReference type="FunFam" id="3.30.930.10:FF:000020">
    <property type="entry name" value="Octanoyltransferase"/>
    <property type="match status" value="1"/>
</dbReference>
<evidence type="ECO:0000256" key="3">
    <source>
        <dbReference type="ARBA" id="ARBA00009437"/>
    </source>
</evidence>
<evidence type="ECO:0000256" key="10">
    <source>
        <dbReference type="ARBA" id="ARBA00023315"/>
    </source>
</evidence>
<dbReference type="InterPro" id="IPR045864">
    <property type="entry name" value="aa-tRNA-synth_II/BPL/LPL"/>
</dbReference>
<dbReference type="InterPro" id="IPR005119">
    <property type="entry name" value="LysR_subst-bd"/>
</dbReference>
<dbReference type="Gene3D" id="1.10.10.10">
    <property type="entry name" value="Winged helix-like DNA-binding domain superfamily/Winged helix DNA-binding domain"/>
    <property type="match status" value="1"/>
</dbReference>
<dbReference type="InterPro" id="IPR050389">
    <property type="entry name" value="LysR-type_TF"/>
</dbReference>
<dbReference type="STRING" id="36087.A0A077ZK34"/>
<proteinExistence type="inferred from homology"/>
<dbReference type="NCBIfam" id="NF008554">
    <property type="entry name" value="PRK11482.1"/>
    <property type="match status" value="1"/>
</dbReference>
<dbReference type="PANTHER" id="PTHR30118:SF10">
    <property type="entry name" value="LYSR FAMILY TRANSCRIPTIONAL REGULATOR"/>
    <property type="match status" value="1"/>
</dbReference>
<evidence type="ECO:0000256" key="7">
    <source>
        <dbReference type="ARBA" id="ARBA00023015"/>
    </source>
</evidence>
<dbReference type="Pfam" id="PF03466">
    <property type="entry name" value="LysR_substrate"/>
    <property type="match status" value="1"/>
</dbReference>
<protein>
    <recommendedName>
        <fullName evidence="4">lipoyl(octanoyl) transferase</fullName>
        <ecNumber evidence="4">2.3.1.181</ecNumber>
    </recommendedName>
    <alternativeName>
        <fullName evidence="11">Lipoate-protein ligase B</fullName>
    </alternativeName>
    <alternativeName>
        <fullName evidence="12">Lipoyl/octanoyl transferase</fullName>
    </alternativeName>
</protein>
<evidence type="ECO:0000256" key="1">
    <source>
        <dbReference type="ARBA" id="ARBA00004821"/>
    </source>
</evidence>
<organism evidence="15 16">
    <name type="scientific">Trichuris trichiura</name>
    <name type="common">Whipworm</name>
    <name type="synonym">Trichocephalus trichiurus</name>
    <dbReference type="NCBI Taxonomy" id="36087"/>
    <lineage>
        <taxon>Eukaryota</taxon>
        <taxon>Metazoa</taxon>
        <taxon>Ecdysozoa</taxon>
        <taxon>Nematoda</taxon>
        <taxon>Enoplea</taxon>
        <taxon>Dorylaimia</taxon>
        <taxon>Trichinellida</taxon>
        <taxon>Trichuridae</taxon>
        <taxon>Trichuris</taxon>
    </lineage>
</organism>
<evidence type="ECO:0000259" key="13">
    <source>
        <dbReference type="PROSITE" id="PS50931"/>
    </source>
</evidence>
<keyword evidence="16" id="KW-1185">Reference proteome</keyword>
<keyword evidence="5" id="KW-0963">Cytoplasm</keyword>
<dbReference type="Gene3D" id="3.40.190.10">
    <property type="entry name" value="Periplasmic binding protein-like II"/>
    <property type="match status" value="2"/>
</dbReference>
<comment type="similarity">
    <text evidence="2">Belongs to the LipB family.</text>
</comment>
<dbReference type="InterPro" id="IPR020605">
    <property type="entry name" value="Octanoyltransferase_CS"/>
</dbReference>
<dbReference type="GO" id="GO:0033819">
    <property type="term" value="F:lipoyl(octanoyl) transferase activity"/>
    <property type="evidence" value="ECO:0007669"/>
    <property type="project" value="UniProtKB-EC"/>
</dbReference>
<dbReference type="HAMAP" id="MF_00013">
    <property type="entry name" value="LipB"/>
    <property type="match status" value="1"/>
</dbReference>
<dbReference type="EC" id="2.3.1.181" evidence="4"/>
<evidence type="ECO:0000256" key="2">
    <source>
        <dbReference type="ARBA" id="ARBA00007907"/>
    </source>
</evidence>
<comment type="pathway">
    <text evidence="1">Protein modification; protein lipoylation via endogenous pathway; protein N(6)-(lipoyl)lysine from octanoyl-[acyl-carrier-protein]: step 1/2.</text>
</comment>
<evidence type="ECO:0000256" key="9">
    <source>
        <dbReference type="ARBA" id="ARBA00023163"/>
    </source>
</evidence>
<name>A0A077ZK34_TRITR</name>
<dbReference type="SUPFAM" id="SSF55681">
    <property type="entry name" value="Class II aaRS and biotin synthetases"/>
    <property type="match status" value="1"/>
</dbReference>
<keyword evidence="8" id="KW-0238">DNA-binding</keyword>
<dbReference type="GO" id="GO:0003677">
    <property type="term" value="F:DNA binding"/>
    <property type="evidence" value="ECO:0007669"/>
    <property type="project" value="UniProtKB-KW"/>
</dbReference>
<dbReference type="PROSITE" id="PS51733">
    <property type="entry name" value="BPL_LPL_CATALYTIC"/>
    <property type="match status" value="1"/>
</dbReference>
<feature type="domain" description="HTH lysR-type" evidence="13">
    <location>
        <begin position="173"/>
        <end position="219"/>
    </location>
</feature>
<dbReference type="CDD" id="cd16444">
    <property type="entry name" value="LipB"/>
    <property type="match status" value="1"/>
</dbReference>
<dbReference type="InterPro" id="IPR004143">
    <property type="entry name" value="BPL_LPL_catalytic"/>
</dbReference>
<evidence type="ECO:0000313" key="15">
    <source>
        <dbReference type="EMBL" id="CDW58985.1"/>
    </source>
</evidence>
<evidence type="ECO:0000256" key="6">
    <source>
        <dbReference type="ARBA" id="ARBA00022679"/>
    </source>
</evidence>
<dbReference type="UniPathway" id="UPA00538">
    <property type="reaction ID" value="UER00592"/>
</dbReference>
<dbReference type="GO" id="GO:0003700">
    <property type="term" value="F:DNA-binding transcription factor activity"/>
    <property type="evidence" value="ECO:0007669"/>
    <property type="project" value="InterPro"/>
</dbReference>
<keyword evidence="7" id="KW-0805">Transcription regulation</keyword>
<evidence type="ECO:0000256" key="11">
    <source>
        <dbReference type="ARBA" id="ARBA00030797"/>
    </source>
</evidence>
<dbReference type="PROSITE" id="PS50931">
    <property type="entry name" value="HTH_LYSR"/>
    <property type="match status" value="1"/>
</dbReference>
<dbReference type="AlphaFoldDB" id="A0A077ZK34"/>
<dbReference type="SUPFAM" id="SSF46785">
    <property type="entry name" value="Winged helix' DNA-binding domain"/>
    <property type="match status" value="1"/>
</dbReference>
<evidence type="ECO:0000256" key="4">
    <source>
        <dbReference type="ARBA" id="ARBA00012334"/>
    </source>
</evidence>
<dbReference type="PANTHER" id="PTHR30118">
    <property type="entry name" value="HTH-TYPE TRANSCRIPTIONAL REGULATOR LEUO-RELATED"/>
    <property type="match status" value="1"/>
</dbReference>
<keyword evidence="6" id="KW-0808">Transferase</keyword>
<comment type="similarity">
    <text evidence="3">Belongs to the LysR transcriptional regulatory family.</text>
</comment>
<dbReference type="NCBIfam" id="TIGR00214">
    <property type="entry name" value="lipB"/>
    <property type="match status" value="1"/>
</dbReference>
<dbReference type="Gene3D" id="3.30.930.10">
    <property type="entry name" value="Bira Bifunctional Protein, Domain 2"/>
    <property type="match status" value="1"/>
</dbReference>
<dbReference type="EMBL" id="HG806470">
    <property type="protein sequence ID" value="CDW58985.1"/>
    <property type="molecule type" value="Genomic_DNA"/>
</dbReference>
<dbReference type="NCBIfam" id="NF010922">
    <property type="entry name" value="PRK14342.1"/>
    <property type="match status" value="1"/>
</dbReference>
<dbReference type="OrthoDB" id="19908at2759"/>
<reference evidence="15" key="2">
    <citation type="submission" date="2014-03" db="EMBL/GenBank/DDBJ databases">
        <title>The whipworm genome and dual-species transcriptomics of an intimate host-pathogen interaction.</title>
        <authorList>
            <person name="Foth B.J."/>
            <person name="Tsai I.J."/>
            <person name="Reid A.J."/>
            <person name="Bancroft A.J."/>
            <person name="Nichol S."/>
            <person name="Tracey A."/>
            <person name="Holroyd N."/>
            <person name="Cotton J.A."/>
            <person name="Stanley E.J."/>
            <person name="Zarowiecki M."/>
            <person name="Liu J.Z."/>
            <person name="Huckvale T."/>
            <person name="Cooper P.J."/>
            <person name="Grencis R.K."/>
            <person name="Berriman M."/>
        </authorList>
    </citation>
    <scope>NUCLEOTIDE SEQUENCE [LARGE SCALE GENOMIC DNA]</scope>
</reference>
<keyword evidence="10" id="KW-0012">Acyltransferase</keyword>
<dbReference type="Proteomes" id="UP000030665">
    <property type="component" value="Unassembled WGS sequence"/>
</dbReference>
<sequence>MHEFTDTRDDSTLDEIWLVEHYPVFTQGQAGKAEHILMPGDIPVIQSDRGGQVTYHGPGQQVMYVLLNLKRRKLGVRELVTLLEQTVVNTLAELGIEAHPRADAPGVYVGEKKICSLGLRIRRGCSFHGLALNVNMDLSPFLRINPCGYAGMEMAKISQWKPEATTNNIAPPVYVHKGIVNAAKVLNLTPSAISQSIQKLRVIFPDPLFIRKGQGVTPTAFAMHLHEYISQGLESILGALDIEGSYDKQRTITIATTPSVGALVLPVIYRAIKTHYPQLLLRNPPISDAENQLSQFQTDLIIDNMFCTNRTVQHHVLFTDNMVLICREGNPLLSLEDDRETIDNAAHVLLLPEEQNFSGLRQRVQEMFPDRQINFTSYNILTIAALVANSDMLAIIPSRFYNLFSRCWPLEKLPFPSLNEEQIDFSIHYNKFSLRDPILHGVIDVIRNAF</sequence>
<dbReference type="GO" id="GO:0009249">
    <property type="term" value="P:protein lipoylation"/>
    <property type="evidence" value="ECO:0007669"/>
    <property type="project" value="InterPro"/>
</dbReference>
<evidence type="ECO:0000313" key="16">
    <source>
        <dbReference type="Proteomes" id="UP000030665"/>
    </source>
</evidence>
<feature type="domain" description="BPL/LPL catalytic" evidence="14">
    <location>
        <begin position="10"/>
        <end position="190"/>
    </location>
</feature>
<dbReference type="FunFam" id="3.40.190.10:FF:000120">
    <property type="entry name" value="Transcriptional regulator, LysR family"/>
    <property type="match status" value="1"/>
</dbReference>
<evidence type="ECO:0000256" key="12">
    <source>
        <dbReference type="ARBA" id="ARBA00033331"/>
    </source>
</evidence>
<dbReference type="InterPro" id="IPR000544">
    <property type="entry name" value="Octanoyltransferase"/>
</dbReference>
<dbReference type="Pfam" id="PF00126">
    <property type="entry name" value="HTH_1"/>
    <property type="match status" value="1"/>
</dbReference>
<dbReference type="SUPFAM" id="SSF53850">
    <property type="entry name" value="Periplasmic binding protein-like II"/>
    <property type="match status" value="1"/>
</dbReference>
<keyword evidence="9" id="KW-0804">Transcription</keyword>
<dbReference type="InterPro" id="IPR000847">
    <property type="entry name" value="LysR_HTH_N"/>
</dbReference>
<evidence type="ECO:0000256" key="8">
    <source>
        <dbReference type="ARBA" id="ARBA00023125"/>
    </source>
</evidence>
<accession>A0A077ZK34</accession>
<reference evidence="15" key="1">
    <citation type="submission" date="2014-01" db="EMBL/GenBank/DDBJ databases">
        <authorList>
            <person name="Aslett M."/>
        </authorList>
    </citation>
    <scope>NUCLEOTIDE SEQUENCE</scope>
</reference>
<evidence type="ECO:0000256" key="5">
    <source>
        <dbReference type="ARBA" id="ARBA00022490"/>
    </source>
</evidence>
<evidence type="ECO:0000259" key="14">
    <source>
        <dbReference type="PROSITE" id="PS51733"/>
    </source>
</evidence>
<dbReference type="InterPro" id="IPR036388">
    <property type="entry name" value="WH-like_DNA-bd_sf"/>
</dbReference>
<dbReference type="PROSITE" id="PS01313">
    <property type="entry name" value="LIPB"/>
    <property type="match status" value="1"/>
</dbReference>
<dbReference type="Pfam" id="PF21948">
    <property type="entry name" value="LplA-B_cat"/>
    <property type="match status" value="1"/>
</dbReference>
<gene>
    <name evidence="15" type="ORF">TTRE_0000731401</name>
</gene>